<comment type="caution">
    <text evidence="3">The sequence shown here is derived from an EMBL/GenBank/DDBJ whole genome shotgun (WGS) entry which is preliminary data.</text>
</comment>
<proteinExistence type="inferred from homology"/>
<dbReference type="InterPro" id="IPR037045">
    <property type="entry name" value="S8pro/Inhibitor_I9_sf"/>
</dbReference>
<dbReference type="InterPro" id="IPR052471">
    <property type="entry name" value="PBI_I9"/>
</dbReference>
<name>A0A9P6NEN6_9BASI</name>
<dbReference type="SUPFAM" id="SSF54897">
    <property type="entry name" value="Protease propeptides/inhibitors"/>
    <property type="match status" value="1"/>
</dbReference>
<dbReference type="PANTHER" id="PTHR28288">
    <property type="entry name" value="PROTEASE B INHIBITOR 2"/>
    <property type="match status" value="1"/>
</dbReference>
<evidence type="ECO:0000313" key="3">
    <source>
        <dbReference type="EMBL" id="KAG0142340.1"/>
    </source>
</evidence>
<dbReference type="InterPro" id="IPR010259">
    <property type="entry name" value="S8pro/Inhibitor_I9"/>
</dbReference>
<dbReference type="GO" id="GO:0042144">
    <property type="term" value="P:vacuole fusion, non-autophagic"/>
    <property type="evidence" value="ECO:0007669"/>
    <property type="project" value="TreeGrafter"/>
</dbReference>
<dbReference type="GO" id="GO:0004866">
    <property type="term" value="F:endopeptidase inhibitor activity"/>
    <property type="evidence" value="ECO:0007669"/>
    <property type="project" value="UniProtKB-ARBA"/>
</dbReference>
<dbReference type="PANTHER" id="PTHR28288:SF2">
    <property type="entry name" value="PROTEASE B INHIBITOR 2"/>
    <property type="match status" value="1"/>
</dbReference>
<dbReference type="OrthoDB" id="5518345at2759"/>
<dbReference type="EMBL" id="MU167351">
    <property type="protein sequence ID" value="KAG0142340.1"/>
    <property type="molecule type" value="Genomic_DNA"/>
</dbReference>
<comment type="similarity">
    <text evidence="1">Belongs to the protease inhibitor I9 family.</text>
</comment>
<dbReference type="Gene3D" id="3.30.70.80">
    <property type="entry name" value="Peptidase S8 propeptide/proteinase inhibitor I9"/>
    <property type="match status" value="1"/>
</dbReference>
<accession>A0A9P6NEN6</accession>
<evidence type="ECO:0000259" key="2">
    <source>
        <dbReference type="Pfam" id="PF05922"/>
    </source>
</evidence>
<dbReference type="Proteomes" id="UP000886653">
    <property type="component" value="Unassembled WGS sequence"/>
</dbReference>
<dbReference type="Pfam" id="PF05922">
    <property type="entry name" value="Inhibitor_I9"/>
    <property type="match status" value="1"/>
</dbReference>
<keyword evidence="4" id="KW-1185">Reference proteome</keyword>
<organism evidence="3 4">
    <name type="scientific">Cronartium quercuum f. sp. fusiforme G11</name>
    <dbReference type="NCBI Taxonomy" id="708437"/>
    <lineage>
        <taxon>Eukaryota</taxon>
        <taxon>Fungi</taxon>
        <taxon>Dikarya</taxon>
        <taxon>Basidiomycota</taxon>
        <taxon>Pucciniomycotina</taxon>
        <taxon>Pucciniomycetes</taxon>
        <taxon>Pucciniales</taxon>
        <taxon>Coleosporiaceae</taxon>
        <taxon>Cronartium</taxon>
    </lineage>
</organism>
<gene>
    <name evidence="3" type="ORF">CROQUDRAFT_109913</name>
</gene>
<reference evidence="3" key="1">
    <citation type="submission" date="2013-11" db="EMBL/GenBank/DDBJ databases">
        <title>Genome sequence of the fusiform rust pathogen reveals effectors for host alternation and coevolution with pine.</title>
        <authorList>
            <consortium name="DOE Joint Genome Institute"/>
            <person name="Smith K."/>
            <person name="Pendleton A."/>
            <person name="Kubisiak T."/>
            <person name="Anderson C."/>
            <person name="Salamov A."/>
            <person name="Aerts A."/>
            <person name="Riley R."/>
            <person name="Clum A."/>
            <person name="Lindquist E."/>
            <person name="Ence D."/>
            <person name="Campbell M."/>
            <person name="Kronenberg Z."/>
            <person name="Feau N."/>
            <person name="Dhillon B."/>
            <person name="Hamelin R."/>
            <person name="Burleigh J."/>
            <person name="Smith J."/>
            <person name="Yandell M."/>
            <person name="Nelson C."/>
            <person name="Grigoriev I."/>
            <person name="Davis J."/>
        </authorList>
    </citation>
    <scope>NUCLEOTIDE SEQUENCE</scope>
    <source>
        <strain evidence="3">G11</strain>
    </source>
</reference>
<dbReference type="AlphaFoldDB" id="A0A9P6NEN6"/>
<dbReference type="FunFam" id="3.30.70.80:FF:000005">
    <property type="entry name" value="Proteinase inhibitor I2B"/>
    <property type="match status" value="1"/>
</dbReference>
<feature type="domain" description="Inhibitor I9" evidence="2">
    <location>
        <begin position="98"/>
        <end position="167"/>
    </location>
</feature>
<evidence type="ECO:0000313" key="4">
    <source>
        <dbReference type="Proteomes" id="UP000886653"/>
    </source>
</evidence>
<evidence type="ECO:0000256" key="1">
    <source>
        <dbReference type="ARBA" id="ARBA00038069"/>
    </source>
</evidence>
<sequence length="168" mass="18331">MSVSVDNAQVPATYTLSPYFARQGDLHARLVLISTRSLSNTRSRPLTRQLASNTISPATPQLFAISHSKPVEVVTMSTDQATTVPANTQANTNSKDRTNSIITLKPETTTEELKAYGKKLEDEGGIIKHTYDSIIMKGFAVSLPTNRVASLTDDPNVKYVEPDSEVHV</sequence>
<protein>
    <recommendedName>
        <fullName evidence="2">Inhibitor I9 domain-containing protein</fullName>
    </recommendedName>
</protein>